<feature type="chain" id="PRO_5034597142" description="Ig-like domain-containing protein" evidence="4">
    <location>
        <begin position="20"/>
        <end position="150"/>
    </location>
</feature>
<dbReference type="Ensembl" id="ENSCPBT00000007850.1">
    <property type="protein sequence ID" value="ENSCPBP00000006502.1"/>
    <property type="gene ID" value="ENSCPBG00000005163.1"/>
</dbReference>
<sequence length="150" mass="16268">MKSLLLFLSLFSALPCVLSQLQLVQSGPGAVKPGETLTLTCAVSGFSVSSSSYAWHWIWQPPGKGLEWMGYVYPYNSGETGYTPSLQARITISADTAKNQFSLQLRSLTAADTATYYCARDTVTQSKAGMVQKGEAGFKQPSEAREARRA</sequence>
<dbReference type="SMART" id="SM00406">
    <property type="entry name" value="IGv"/>
    <property type="match status" value="1"/>
</dbReference>
<reference evidence="6" key="2">
    <citation type="submission" date="2025-09" db="UniProtKB">
        <authorList>
            <consortium name="Ensembl"/>
        </authorList>
    </citation>
    <scope>IDENTIFICATION</scope>
</reference>
<dbReference type="InterPro" id="IPR013106">
    <property type="entry name" value="Ig_V-set"/>
</dbReference>
<evidence type="ECO:0000313" key="7">
    <source>
        <dbReference type="Proteomes" id="UP000694380"/>
    </source>
</evidence>
<dbReference type="InterPro" id="IPR003599">
    <property type="entry name" value="Ig_sub"/>
</dbReference>
<dbReference type="PROSITE" id="PS50835">
    <property type="entry name" value="IG_LIKE"/>
    <property type="match status" value="1"/>
</dbReference>
<dbReference type="GO" id="GO:0005576">
    <property type="term" value="C:extracellular region"/>
    <property type="evidence" value="ECO:0007669"/>
    <property type="project" value="UniProtKB-ARBA"/>
</dbReference>
<evidence type="ECO:0000313" key="6">
    <source>
        <dbReference type="Ensembl" id="ENSCPBP00000006502.1"/>
    </source>
</evidence>
<protein>
    <recommendedName>
        <fullName evidence="5">Ig-like domain-containing protein</fullName>
    </recommendedName>
</protein>
<dbReference type="OMA" id="PEQSSIC"/>
<proteinExistence type="predicted"/>
<keyword evidence="3" id="KW-1280">Immunoglobulin</keyword>
<evidence type="ECO:0000256" key="4">
    <source>
        <dbReference type="SAM" id="SignalP"/>
    </source>
</evidence>
<evidence type="ECO:0000256" key="2">
    <source>
        <dbReference type="ARBA" id="ARBA00023130"/>
    </source>
</evidence>
<keyword evidence="2" id="KW-1064">Adaptive immunity</keyword>
<dbReference type="SUPFAM" id="SSF48726">
    <property type="entry name" value="Immunoglobulin"/>
    <property type="match status" value="1"/>
</dbReference>
<keyword evidence="4" id="KW-0732">Signal</keyword>
<dbReference type="Gene3D" id="2.60.40.10">
    <property type="entry name" value="Immunoglobulins"/>
    <property type="match status" value="1"/>
</dbReference>
<dbReference type="InterPro" id="IPR036179">
    <property type="entry name" value="Ig-like_dom_sf"/>
</dbReference>
<feature type="signal peptide" evidence="4">
    <location>
        <begin position="1"/>
        <end position="19"/>
    </location>
</feature>
<name>A0A8C3FBV2_CHRPI</name>
<dbReference type="GO" id="GO:0002250">
    <property type="term" value="P:adaptive immune response"/>
    <property type="evidence" value="ECO:0007669"/>
    <property type="project" value="UniProtKB-KW"/>
</dbReference>
<dbReference type="InterPro" id="IPR013783">
    <property type="entry name" value="Ig-like_fold"/>
</dbReference>
<keyword evidence="7" id="KW-1185">Reference proteome</keyword>
<dbReference type="AlphaFoldDB" id="A0A8C3FBV2"/>
<dbReference type="PANTHER" id="PTHR23266">
    <property type="entry name" value="IMMUNOGLOBULIN HEAVY CHAIN"/>
    <property type="match status" value="1"/>
</dbReference>
<dbReference type="InterPro" id="IPR050199">
    <property type="entry name" value="IgHV"/>
</dbReference>
<accession>A0A8C3FBV2</accession>
<dbReference type="Pfam" id="PF07686">
    <property type="entry name" value="V-set"/>
    <property type="match status" value="1"/>
</dbReference>
<feature type="domain" description="Ig-like" evidence="5">
    <location>
        <begin position="15"/>
        <end position="118"/>
    </location>
</feature>
<dbReference type="GeneTree" id="ENSGT01030000234536"/>
<dbReference type="Proteomes" id="UP000694380">
    <property type="component" value="Unplaced"/>
</dbReference>
<keyword evidence="1" id="KW-0391">Immunity</keyword>
<evidence type="ECO:0000259" key="5">
    <source>
        <dbReference type="PROSITE" id="PS50835"/>
    </source>
</evidence>
<organism evidence="6 7">
    <name type="scientific">Chrysemys picta bellii</name>
    <name type="common">Western painted turtle</name>
    <name type="synonym">Emys bellii</name>
    <dbReference type="NCBI Taxonomy" id="8478"/>
    <lineage>
        <taxon>Eukaryota</taxon>
        <taxon>Metazoa</taxon>
        <taxon>Chordata</taxon>
        <taxon>Craniata</taxon>
        <taxon>Vertebrata</taxon>
        <taxon>Euteleostomi</taxon>
        <taxon>Archelosauria</taxon>
        <taxon>Testudinata</taxon>
        <taxon>Testudines</taxon>
        <taxon>Cryptodira</taxon>
        <taxon>Durocryptodira</taxon>
        <taxon>Testudinoidea</taxon>
        <taxon>Emydidae</taxon>
        <taxon>Chrysemys</taxon>
    </lineage>
</organism>
<dbReference type="GO" id="GO:0019814">
    <property type="term" value="C:immunoglobulin complex"/>
    <property type="evidence" value="ECO:0007669"/>
    <property type="project" value="UniProtKB-KW"/>
</dbReference>
<evidence type="ECO:0000256" key="3">
    <source>
        <dbReference type="ARBA" id="ARBA00043265"/>
    </source>
</evidence>
<reference evidence="6" key="1">
    <citation type="submission" date="2025-08" db="UniProtKB">
        <authorList>
            <consortium name="Ensembl"/>
        </authorList>
    </citation>
    <scope>IDENTIFICATION</scope>
</reference>
<evidence type="ECO:0000256" key="1">
    <source>
        <dbReference type="ARBA" id="ARBA00022859"/>
    </source>
</evidence>
<dbReference type="SMART" id="SM00409">
    <property type="entry name" value="IG"/>
    <property type="match status" value="1"/>
</dbReference>
<dbReference type="InterPro" id="IPR007110">
    <property type="entry name" value="Ig-like_dom"/>
</dbReference>
<dbReference type="FunFam" id="2.60.40.10:FF:003199">
    <property type="entry name" value="Uncharacterized protein"/>
    <property type="match status" value="1"/>
</dbReference>